<sequence>MDEKVKRLLKVYSELDWDSRKAVRDFIMDFEKEEYSEKRKINESLNKSLGPLMTNTCPYCGK</sequence>
<evidence type="ECO:0000313" key="2">
    <source>
        <dbReference type="Proteomes" id="UP000647339"/>
    </source>
</evidence>
<gene>
    <name evidence="1" type="ORF">GCM10011339_42900</name>
</gene>
<reference evidence="2" key="1">
    <citation type="journal article" date="2019" name="Int. J. Syst. Evol. Microbiol.">
        <title>The Global Catalogue of Microorganisms (GCM) 10K type strain sequencing project: providing services to taxonomists for standard genome sequencing and annotation.</title>
        <authorList>
            <consortium name="The Broad Institute Genomics Platform"/>
            <consortium name="The Broad Institute Genome Sequencing Center for Infectious Disease"/>
            <person name="Wu L."/>
            <person name="Ma J."/>
        </authorList>
    </citation>
    <scope>NUCLEOTIDE SEQUENCE [LARGE SCALE GENOMIC DNA]</scope>
    <source>
        <strain evidence="2">CGMCC 1.15407</strain>
    </source>
</reference>
<dbReference type="RefSeq" id="WP_137402963.1">
    <property type="nucleotide sequence ID" value="NZ_BMIU01000033.1"/>
</dbReference>
<protein>
    <submittedName>
        <fullName evidence="1">Uncharacterized protein</fullName>
    </submittedName>
</protein>
<keyword evidence="2" id="KW-1185">Reference proteome</keyword>
<dbReference type="Proteomes" id="UP000647339">
    <property type="component" value="Unassembled WGS sequence"/>
</dbReference>
<dbReference type="EMBL" id="BMIU01000033">
    <property type="protein sequence ID" value="GGF49728.1"/>
    <property type="molecule type" value="Genomic_DNA"/>
</dbReference>
<name>A0ABQ1VCW1_9BACT</name>
<evidence type="ECO:0000313" key="1">
    <source>
        <dbReference type="EMBL" id="GGF49728.1"/>
    </source>
</evidence>
<organism evidence="1 2">
    <name type="scientific">Echinicola rosea</name>
    <dbReference type="NCBI Taxonomy" id="1807691"/>
    <lineage>
        <taxon>Bacteria</taxon>
        <taxon>Pseudomonadati</taxon>
        <taxon>Bacteroidota</taxon>
        <taxon>Cytophagia</taxon>
        <taxon>Cytophagales</taxon>
        <taxon>Cyclobacteriaceae</taxon>
        <taxon>Echinicola</taxon>
    </lineage>
</organism>
<comment type="caution">
    <text evidence="1">The sequence shown here is derived from an EMBL/GenBank/DDBJ whole genome shotgun (WGS) entry which is preliminary data.</text>
</comment>
<proteinExistence type="predicted"/>
<accession>A0ABQ1VCW1</accession>